<dbReference type="AlphaFoldDB" id="A0A5N5QED9"/>
<comment type="caution">
    <text evidence="1">The sequence shown here is derived from an EMBL/GenBank/DDBJ whole genome shotgun (WGS) entry which is preliminary data.</text>
</comment>
<proteinExistence type="predicted"/>
<organism evidence="1 2">
    <name type="scientific">Ceratobasidium theobromae</name>
    <dbReference type="NCBI Taxonomy" id="1582974"/>
    <lineage>
        <taxon>Eukaryota</taxon>
        <taxon>Fungi</taxon>
        <taxon>Dikarya</taxon>
        <taxon>Basidiomycota</taxon>
        <taxon>Agaricomycotina</taxon>
        <taxon>Agaricomycetes</taxon>
        <taxon>Cantharellales</taxon>
        <taxon>Ceratobasidiaceae</taxon>
        <taxon>Ceratobasidium</taxon>
    </lineage>
</organism>
<dbReference type="EMBL" id="SSOP01000226">
    <property type="protein sequence ID" value="KAB5589818.1"/>
    <property type="molecule type" value="Genomic_DNA"/>
</dbReference>
<keyword evidence="2" id="KW-1185">Reference proteome</keyword>
<evidence type="ECO:0000313" key="2">
    <source>
        <dbReference type="Proteomes" id="UP000383932"/>
    </source>
</evidence>
<protein>
    <submittedName>
        <fullName evidence="1">Uncharacterized protein</fullName>
    </submittedName>
</protein>
<dbReference type="Proteomes" id="UP000383932">
    <property type="component" value="Unassembled WGS sequence"/>
</dbReference>
<gene>
    <name evidence="1" type="ORF">CTheo_6742</name>
</gene>
<accession>A0A5N5QED9</accession>
<name>A0A5N5QED9_9AGAM</name>
<sequence length="167" mass="19782">MSAYITRWVERFEARPPSPILLSLDMPFKYESTTNNNLFCPHPFLEQEQFIRTFAPWLPERLNDNAERTKRGQVVHDDNLLHHSVAFTDSKCTIIVGHLLDWAEQKPQDLESGRWLGFAPFMNWLVRATDIPMWSEEDRNKMKDIRDVVFRQRDEALLASWDNEAYD</sequence>
<evidence type="ECO:0000313" key="1">
    <source>
        <dbReference type="EMBL" id="KAB5589818.1"/>
    </source>
</evidence>
<reference evidence="1 2" key="1">
    <citation type="journal article" date="2019" name="Fungal Biol. Biotechnol.">
        <title>Draft genome sequence of fastidious pathogen Ceratobasidium theobromae, which causes vascular-streak dieback in Theobroma cacao.</title>
        <authorList>
            <person name="Ali S.S."/>
            <person name="Asman A."/>
            <person name="Shao J."/>
            <person name="Firmansyah A.P."/>
            <person name="Susilo A.W."/>
            <person name="Rosmana A."/>
            <person name="McMahon P."/>
            <person name="Junaid M."/>
            <person name="Guest D."/>
            <person name="Kheng T.Y."/>
            <person name="Meinhardt L.W."/>
            <person name="Bailey B.A."/>
        </authorList>
    </citation>
    <scope>NUCLEOTIDE SEQUENCE [LARGE SCALE GENOMIC DNA]</scope>
    <source>
        <strain evidence="1 2">CT2</strain>
    </source>
</reference>